<dbReference type="InterPro" id="IPR036582">
    <property type="entry name" value="Mao_N_sf"/>
</dbReference>
<dbReference type="InterPro" id="IPR019198">
    <property type="entry name" value="Beta_propeller_containing"/>
</dbReference>
<evidence type="ECO:0000313" key="2">
    <source>
        <dbReference type="EMBL" id="TEB10556.1"/>
    </source>
</evidence>
<dbReference type="Pfam" id="PF09826">
    <property type="entry name" value="Beta_propel"/>
    <property type="match status" value="1"/>
</dbReference>
<dbReference type="RefSeq" id="WP_243119815.1">
    <property type="nucleotide sequence ID" value="NZ_QFFZ01000024.1"/>
</dbReference>
<dbReference type="AlphaFoldDB" id="A0A4Y7RP37"/>
<proteinExistence type="predicted"/>
<dbReference type="EMBL" id="QFFZ01000024">
    <property type="protein sequence ID" value="TEB10556.1"/>
    <property type="molecule type" value="Genomic_DNA"/>
</dbReference>
<comment type="caution">
    <text evidence="2">The sequence shown here is derived from an EMBL/GenBank/DDBJ whole genome shotgun (WGS) entry which is preliminary data.</text>
</comment>
<accession>A0A4Y7RP37</accession>
<dbReference type="Gene3D" id="3.30.457.10">
    <property type="entry name" value="Copper amine oxidase-like, N-terminal domain"/>
    <property type="match status" value="2"/>
</dbReference>
<feature type="domain" description="Copper amine oxidase-like N-terminal" evidence="1">
    <location>
        <begin position="46"/>
        <end position="154"/>
    </location>
</feature>
<dbReference type="InterPro" id="IPR012854">
    <property type="entry name" value="Cu_amine_oxidase-like_N"/>
</dbReference>
<dbReference type="SUPFAM" id="SSF55383">
    <property type="entry name" value="Copper amine oxidase, domain N"/>
    <property type="match status" value="2"/>
</dbReference>
<protein>
    <recommendedName>
        <fullName evidence="1">Copper amine oxidase-like N-terminal domain-containing protein</fullName>
    </recommendedName>
</protein>
<organism evidence="2 3">
    <name type="scientific">Pelotomaculum propionicicum</name>
    <dbReference type="NCBI Taxonomy" id="258475"/>
    <lineage>
        <taxon>Bacteria</taxon>
        <taxon>Bacillati</taxon>
        <taxon>Bacillota</taxon>
        <taxon>Clostridia</taxon>
        <taxon>Eubacteriales</taxon>
        <taxon>Desulfotomaculaceae</taxon>
        <taxon>Pelotomaculum</taxon>
    </lineage>
</organism>
<name>A0A4Y7RP37_9FIRM</name>
<reference evidence="2 3" key="1">
    <citation type="journal article" date="2018" name="Environ. Microbiol.">
        <title>Novel energy conservation strategies and behaviour of Pelotomaculum schinkii driving syntrophic propionate catabolism.</title>
        <authorList>
            <person name="Hidalgo-Ahumada C.A.P."/>
            <person name="Nobu M.K."/>
            <person name="Narihiro T."/>
            <person name="Tamaki H."/>
            <person name="Liu W.T."/>
            <person name="Kamagata Y."/>
            <person name="Stams A.J.M."/>
            <person name="Imachi H."/>
            <person name="Sousa D.Z."/>
        </authorList>
    </citation>
    <scope>NUCLEOTIDE SEQUENCE [LARGE SCALE GENOMIC DNA]</scope>
    <source>
        <strain evidence="2 3">MGP</strain>
    </source>
</reference>
<keyword evidence="3" id="KW-1185">Reference proteome</keyword>
<gene>
    <name evidence="2" type="ORF">Pmgp_02246</name>
</gene>
<evidence type="ECO:0000259" key="1">
    <source>
        <dbReference type="Pfam" id="PF07833"/>
    </source>
</evidence>
<evidence type="ECO:0000313" key="3">
    <source>
        <dbReference type="Proteomes" id="UP000297597"/>
    </source>
</evidence>
<dbReference type="Pfam" id="PF07833">
    <property type="entry name" value="Cu_amine_oxidN1"/>
    <property type="match status" value="1"/>
</dbReference>
<dbReference type="Proteomes" id="UP000297597">
    <property type="component" value="Unassembled WGS sequence"/>
</dbReference>
<sequence>MKRIMLFGIILLTMTIFPVFKSLSGANAEPNHTATFIIDQRTYVTDNQAKTMDATPFIENGRSFVPARYLALALGVPEDKIIWNSSASTLTLVRDNVTISLAVGGNTIYINDQPFTIDAAPTLRDNRTYLPARHIAEAFGYDVAWDETVRAVLIGPPGNLPEASQDVLPSVGTYENLKDLLEKSQSSAFYGRMDEMVTTPGTILRTAPSAVQEKAASAAPAAAGESLSDNNAADYSKTNVQVEGVDEADIVKTDGTYIYQVNRERIIIARAAPPEAMEVVSVLNYTGKDFSPQEMYVDDNHLVVIGNTRTYGVYPLYNESGSSSGLKIMPPYNYYRPMVKAIVYNIEDRSNISQVRELELYGNYVSSRKVGQSLYLIANKYITFYPGREIEDPKPMYRDSVVSDSYKEIDYPSIRCFPDFVEPSYLIVAGLNLDQPEEKANVSSYLGSGQNIYASTENLYVAVTGYSYARKLANDLVPPSDLSRTKIYKFRIDQGQVSYAASGEAPGTILNQFSMDEHDGYFRIATTSGEVWRSGTHTSQNNLYILDSGLNMTGKIEGIAPGEKIYSVRFTGDRGYMVTFKQVDPFFVLDLSDPQQPAILGKLKIPGYSDYLHPYDENHIIGFGKDTVEMSGKVWGGRPDDTTAFYMGMKMAVFDVTDVSNPVEMFRADIGDRGTDSELLRNHKALLFAKDKNLLAFPVRVMEVTESGYNNGSTVPEYGAFAFQGAYVYNIDLTSGFTLKGRITHLSDEDYLKAGNYWYNSEKDIERIIYIGDTLYTLSQQMIKANQLDDLQELNSLVIK</sequence>